<comment type="caution">
    <text evidence="1">The sequence shown here is derived from an EMBL/GenBank/DDBJ whole genome shotgun (WGS) entry which is preliminary data.</text>
</comment>
<accession>X1NMK2</accession>
<proteinExistence type="predicted"/>
<evidence type="ECO:0000313" key="1">
    <source>
        <dbReference type="EMBL" id="GAI45247.1"/>
    </source>
</evidence>
<name>X1NMK2_9ZZZZ</name>
<feature type="non-terminal residue" evidence="1">
    <location>
        <position position="40"/>
    </location>
</feature>
<reference evidence="1" key="1">
    <citation type="journal article" date="2014" name="Front. Microbiol.">
        <title>High frequency of phylogenetically diverse reductive dehalogenase-homologous genes in deep subseafloor sedimentary metagenomes.</title>
        <authorList>
            <person name="Kawai M."/>
            <person name="Futagami T."/>
            <person name="Toyoda A."/>
            <person name="Takaki Y."/>
            <person name="Nishi S."/>
            <person name="Hori S."/>
            <person name="Arai W."/>
            <person name="Tsubouchi T."/>
            <person name="Morono Y."/>
            <person name="Uchiyama I."/>
            <person name="Ito T."/>
            <person name="Fujiyama A."/>
            <person name="Inagaki F."/>
            <person name="Takami H."/>
        </authorList>
    </citation>
    <scope>NUCLEOTIDE SEQUENCE</scope>
    <source>
        <strain evidence="1">Expedition CK06-06</strain>
    </source>
</reference>
<gene>
    <name evidence="1" type="ORF">S06H3_41454</name>
</gene>
<dbReference type="AlphaFoldDB" id="X1NMK2"/>
<organism evidence="1">
    <name type="scientific">marine sediment metagenome</name>
    <dbReference type="NCBI Taxonomy" id="412755"/>
    <lineage>
        <taxon>unclassified sequences</taxon>
        <taxon>metagenomes</taxon>
        <taxon>ecological metagenomes</taxon>
    </lineage>
</organism>
<sequence length="40" mass="4514">MSTIPSPLVADWIAKELKWKYVVKDITKSLTIPAGDEKKI</sequence>
<protein>
    <submittedName>
        <fullName evidence="1">Uncharacterized protein</fullName>
    </submittedName>
</protein>
<dbReference type="EMBL" id="BARV01025546">
    <property type="protein sequence ID" value="GAI45247.1"/>
    <property type="molecule type" value="Genomic_DNA"/>
</dbReference>